<evidence type="ECO:0000313" key="2">
    <source>
        <dbReference type="EMBL" id="PTC29454.1"/>
    </source>
</evidence>
<gene>
    <name evidence="2" type="ORF">C9383_07160</name>
    <name evidence="1" type="ORF">F7R03_23335</name>
</gene>
<sequence>MHMLITPMRCKGLALESQERRRYPAIRGDVLVTPEKSDELGRSSNVARINRGWPKEHEPLPRLLDATLSGMAPTGFVLSGIEYVDGCAYAQSWWCRLE</sequence>
<accession>A0A2T4G196</accession>
<reference evidence="1 4" key="2">
    <citation type="submission" date="2019-09" db="EMBL/GenBank/DDBJ databases">
        <title>Draft genome sequences of 48 bacterial type strains from the CCUG.</title>
        <authorList>
            <person name="Tunovic T."/>
            <person name="Pineiro-Iglesias B."/>
            <person name="Unosson C."/>
            <person name="Inganas E."/>
            <person name="Ohlen M."/>
            <person name="Cardew S."/>
            <person name="Jensie-Markopoulos S."/>
            <person name="Salva-Serra F."/>
            <person name="Jaen-Luchoro D."/>
            <person name="Karlsson R."/>
            <person name="Svensson-Stadler L."/>
            <person name="Chun J."/>
            <person name="Moore E."/>
        </authorList>
    </citation>
    <scope>NUCLEOTIDE SEQUENCE [LARGE SCALE GENOMIC DNA]</scope>
    <source>
        <strain evidence="1 4">CCUG 51524</strain>
    </source>
</reference>
<dbReference type="EMBL" id="PYWX01000024">
    <property type="protein sequence ID" value="PTC29454.1"/>
    <property type="molecule type" value="Genomic_DNA"/>
</dbReference>
<keyword evidence="3" id="KW-1185">Reference proteome</keyword>
<evidence type="ECO:0000313" key="4">
    <source>
        <dbReference type="Proteomes" id="UP000423257"/>
    </source>
</evidence>
<dbReference type="RefSeq" id="WP_090369238.1">
    <property type="nucleotide sequence ID" value="NZ_FNUA01000002.1"/>
</dbReference>
<comment type="caution">
    <text evidence="2">The sequence shown here is derived from an EMBL/GenBank/DDBJ whole genome shotgun (WGS) entry which is preliminary data.</text>
</comment>
<evidence type="ECO:0000313" key="1">
    <source>
        <dbReference type="EMBL" id="KAB0564315.1"/>
    </source>
</evidence>
<dbReference type="EMBL" id="VZPQ01000017">
    <property type="protein sequence ID" value="KAB0564315.1"/>
    <property type="molecule type" value="Genomic_DNA"/>
</dbReference>
<proteinExistence type="predicted"/>
<dbReference type="Proteomes" id="UP000423257">
    <property type="component" value="Unassembled WGS sequence"/>
</dbReference>
<reference evidence="2 3" key="1">
    <citation type="submission" date="2018-03" db="EMBL/GenBank/DDBJ databases">
        <title>Draft genome sequence of the type strain of Pseudomonas palleroniana LMG 23076, isolated from rice in Cameroon.</title>
        <authorList>
            <person name="Tambong J.T."/>
        </authorList>
    </citation>
    <scope>NUCLEOTIDE SEQUENCE [LARGE SCALE GENOMIC DNA]</scope>
    <source>
        <strain evidence="2 3">LMG 23076</strain>
    </source>
</reference>
<dbReference type="AlphaFoldDB" id="A0A2T4G196"/>
<name>A0A2T4G196_9PSED</name>
<organism evidence="2 3">
    <name type="scientific">Pseudomonas palleroniana</name>
    <dbReference type="NCBI Taxonomy" id="191390"/>
    <lineage>
        <taxon>Bacteria</taxon>
        <taxon>Pseudomonadati</taxon>
        <taxon>Pseudomonadota</taxon>
        <taxon>Gammaproteobacteria</taxon>
        <taxon>Pseudomonadales</taxon>
        <taxon>Pseudomonadaceae</taxon>
        <taxon>Pseudomonas</taxon>
    </lineage>
</organism>
<dbReference type="Proteomes" id="UP000240476">
    <property type="component" value="Unassembled WGS sequence"/>
</dbReference>
<protein>
    <submittedName>
        <fullName evidence="2">Uncharacterized protein</fullName>
    </submittedName>
</protein>
<evidence type="ECO:0000313" key="3">
    <source>
        <dbReference type="Proteomes" id="UP000240476"/>
    </source>
</evidence>